<organism evidence="5 6">
    <name type="scientific">Fictibacillus norfolkensis</name>
    <dbReference type="NCBI Taxonomy" id="2762233"/>
    <lineage>
        <taxon>Bacteria</taxon>
        <taxon>Bacillati</taxon>
        <taxon>Bacillota</taxon>
        <taxon>Bacilli</taxon>
        <taxon>Bacillales</taxon>
        <taxon>Fictibacillaceae</taxon>
        <taxon>Fictibacillus</taxon>
    </lineage>
</organism>
<feature type="domain" description="Glycosyltransferase subfamily 4-like N-terminal" evidence="4">
    <location>
        <begin position="22"/>
        <end position="162"/>
    </location>
</feature>
<dbReference type="SUPFAM" id="SSF53756">
    <property type="entry name" value="UDP-Glycosyltransferase/glycogen phosphorylase"/>
    <property type="match status" value="1"/>
</dbReference>
<name>A0ABR8SI59_9BACL</name>
<keyword evidence="6" id="KW-1185">Reference proteome</keyword>
<comment type="caution">
    <text evidence="5">The sequence shown here is derived from an EMBL/GenBank/DDBJ whole genome shotgun (WGS) entry which is preliminary data.</text>
</comment>
<accession>A0ABR8SI59</accession>
<dbReference type="Pfam" id="PF13439">
    <property type="entry name" value="Glyco_transf_4"/>
    <property type="match status" value="1"/>
</dbReference>
<gene>
    <name evidence="5" type="ORF">H9648_03770</name>
</gene>
<evidence type="ECO:0000256" key="1">
    <source>
        <dbReference type="ARBA" id="ARBA00022676"/>
    </source>
</evidence>
<keyword evidence="1" id="KW-0328">Glycosyltransferase</keyword>
<dbReference type="CDD" id="cd03794">
    <property type="entry name" value="GT4_WbuB-like"/>
    <property type="match status" value="1"/>
</dbReference>
<protein>
    <submittedName>
        <fullName evidence="5">Glycosyltransferase family 4 protein</fullName>
    </submittedName>
</protein>
<dbReference type="PANTHER" id="PTHR12526:SF629">
    <property type="entry name" value="TEICHURONIC ACID BIOSYNTHESIS GLYCOSYLTRANSFERASE TUAH-RELATED"/>
    <property type="match status" value="1"/>
</dbReference>
<dbReference type="Pfam" id="PF00534">
    <property type="entry name" value="Glycos_transf_1"/>
    <property type="match status" value="1"/>
</dbReference>
<evidence type="ECO:0000259" key="3">
    <source>
        <dbReference type="Pfam" id="PF00534"/>
    </source>
</evidence>
<evidence type="ECO:0000313" key="6">
    <source>
        <dbReference type="Proteomes" id="UP000603641"/>
    </source>
</evidence>
<feature type="domain" description="Glycosyl transferase family 1" evidence="3">
    <location>
        <begin position="185"/>
        <end position="353"/>
    </location>
</feature>
<dbReference type="PANTHER" id="PTHR12526">
    <property type="entry name" value="GLYCOSYLTRANSFERASE"/>
    <property type="match status" value="1"/>
</dbReference>
<evidence type="ECO:0000256" key="2">
    <source>
        <dbReference type="ARBA" id="ARBA00022679"/>
    </source>
</evidence>
<evidence type="ECO:0000259" key="4">
    <source>
        <dbReference type="Pfam" id="PF13439"/>
    </source>
</evidence>
<dbReference type="InterPro" id="IPR001296">
    <property type="entry name" value="Glyco_trans_1"/>
</dbReference>
<reference evidence="5 6" key="1">
    <citation type="submission" date="2020-08" db="EMBL/GenBank/DDBJ databases">
        <title>A Genomic Blueprint of the Chicken Gut Microbiome.</title>
        <authorList>
            <person name="Gilroy R."/>
            <person name="Ravi A."/>
            <person name="Getino M."/>
            <person name="Pursley I."/>
            <person name="Horton D.L."/>
            <person name="Alikhan N.-F."/>
            <person name="Baker D."/>
            <person name="Gharbi K."/>
            <person name="Hall N."/>
            <person name="Watson M."/>
            <person name="Adriaenssens E.M."/>
            <person name="Foster-Nyarko E."/>
            <person name="Jarju S."/>
            <person name="Secka A."/>
            <person name="Antonio M."/>
            <person name="Oren A."/>
            <person name="Chaudhuri R."/>
            <person name="La Ragione R.M."/>
            <person name="Hildebrand F."/>
            <person name="Pallen M.J."/>
        </authorList>
    </citation>
    <scope>NUCLEOTIDE SEQUENCE [LARGE SCALE GENOMIC DNA]</scope>
    <source>
        <strain evidence="5 6">Sa2CUA10</strain>
    </source>
</reference>
<keyword evidence="2" id="KW-0808">Transferase</keyword>
<proteinExistence type="predicted"/>
<dbReference type="EMBL" id="JACSQM010000001">
    <property type="protein sequence ID" value="MBD7963162.1"/>
    <property type="molecule type" value="Genomic_DNA"/>
</dbReference>
<sequence length="376" mass="42804">MKICHLTSVHSAMDTRILIKECQSLQKAGHEVVYIVPNAEDSVQFGVQIKGVSSTASNRLKRMVNTTSLVYEEAIRQDADVYHFHDSELIPIGLKLKSKGKKVIYDVHEDLPEQILSKQWIPGPLRRSVAIGARSLEKYASKRFDAVVTATPYINERFKTYNDNSLTIHNYPLLQELMNGNVQSEQADSIKDSDKKRVVYLGGIYLLRGIKEMIQSVERVNDKHNVEFRLGGSFAPASLENEVKKMSGWKHVNFLGFLNRQQVKDELSQANAGLVLLHPEPRFVVSYPIKLFEYMSAGLPVIASNFPLWEDIVRENECGICVDPNNIEEIAKAIESILNNPEKAVEMGRNGRKAVENRYNWEKESERLIELYERIS</sequence>
<dbReference type="Gene3D" id="3.40.50.2000">
    <property type="entry name" value="Glycogen Phosphorylase B"/>
    <property type="match status" value="2"/>
</dbReference>
<dbReference type="InterPro" id="IPR028098">
    <property type="entry name" value="Glyco_trans_4-like_N"/>
</dbReference>
<dbReference type="Proteomes" id="UP000603641">
    <property type="component" value="Unassembled WGS sequence"/>
</dbReference>
<dbReference type="RefSeq" id="WP_191752549.1">
    <property type="nucleotide sequence ID" value="NZ_JACSQM010000001.1"/>
</dbReference>
<evidence type="ECO:0000313" key="5">
    <source>
        <dbReference type="EMBL" id="MBD7963162.1"/>
    </source>
</evidence>